<dbReference type="AlphaFoldDB" id="A0A1E3PDM0"/>
<dbReference type="Proteomes" id="UP000095009">
    <property type="component" value="Unassembled WGS sequence"/>
</dbReference>
<dbReference type="PANTHER" id="PTHR46434">
    <property type="entry name" value="GENETIC INTERACTOR OF PROHIBITINS 3, MITOCHONDRIAL"/>
    <property type="match status" value="1"/>
</dbReference>
<dbReference type="GO" id="GO:0005739">
    <property type="term" value="C:mitochondrion"/>
    <property type="evidence" value="ECO:0007669"/>
    <property type="project" value="TreeGrafter"/>
</dbReference>
<name>A0A1E3PDM0_9ASCO</name>
<keyword evidence="2" id="KW-0809">Transit peptide</keyword>
<dbReference type="InterPro" id="IPR050896">
    <property type="entry name" value="Mito_lipid_metab_GTPase"/>
</dbReference>
<feature type="compositionally biased region" description="Basic and acidic residues" evidence="4">
    <location>
        <begin position="636"/>
        <end position="657"/>
    </location>
</feature>
<sequence length="708" mass="79664">MLNIIGTQLIGSTRVANVLRATRALKTLNTIKKLQALRSVSTLKQTNEKSISGSDSSKMAAGLARAIALSSETPSTGTNPSVVSSRVELANSSGVSTGLSTHQGASGIEVAKLGSPRCPSCGTKFQSQTPALPGYVSGGLRLDRRHAQRKQIAYRNPKDIAYEKLLNSIPNATKQILEDMAPQHSVINPEIKYIEAVNDANYVKKKTPGERTEDIAKELLKKHDICQRCHDIKYQPLTDNTTLISNYARNEVILNSIPQEATMVHIMDGSDFPASIYNNIITRADQVKDIIWVINKADKLVNEKFKAQERVHDWAVAELSHHLQTDIDPNNVYIVSQKTKWHTKRLFHRLSKRNYFIGYTNSGKTSLILTLLKEYAAQDKRQRNILASHARGISFVPGMTQETLKYTAGPIAIYDMPGFEEPHHGIHQWIKPSLMAEVVAGRPWFKKLDFVNSSRLVIRPGHCLSVGGGALVELPVDEDSDVDKVVLIAWTNIKDEKTFNHVFTTKKKALDRIENPLGAAIATDTSEGLDSITHNHLMEKKRSVDRFFVKPITAKNYKLVETPVHVGAAGLEIAILGLGTLRLKIHGQIPEKLRSDRNGFKVNVWVPRDTKAVIRKYNLIERVFTRRNNSRMADFSLERSHDDSRSNIKDHHSKDNSDYSNQGCNYSRSNHNNRYQNSRDYSRCSYRSSRRDRDYDDNHGNRRGNRHN</sequence>
<protein>
    <recommendedName>
        <fullName evidence="1">Genetic interactor of prohibitins 3, mitochondrial</fullName>
    </recommendedName>
    <alternativeName>
        <fullName evidence="3">Found in mitochondrial proteome protein 38</fullName>
    </alternativeName>
</protein>
<dbReference type="EMBL" id="KV454416">
    <property type="protein sequence ID" value="ODQ63052.1"/>
    <property type="molecule type" value="Genomic_DNA"/>
</dbReference>
<keyword evidence="6" id="KW-1185">Reference proteome</keyword>
<dbReference type="SUPFAM" id="SSF52540">
    <property type="entry name" value="P-loop containing nucleoside triphosphate hydrolases"/>
    <property type="match status" value="1"/>
</dbReference>
<evidence type="ECO:0000313" key="6">
    <source>
        <dbReference type="Proteomes" id="UP000095009"/>
    </source>
</evidence>
<evidence type="ECO:0000256" key="3">
    <source>
        <dbReference type="ARBA" id="ARBA00031834"/>
    </source>
</evidence>
<organism evidence="5 6">
    <name type="scientific">Nadsonia fulvescens var. elongata DSM 6958</name>
    <dbReference type="NCBI Taxonomy" id="857566"/>
    <lineage>
        <taxon>Eukaryota</taxon>
        <taxon>Fungi</taxon>
        <taxon>Dikarya</taxon>
        <taxon>Ascomycota</taxon>
        <taxon>Saccharomycotina</taxon>
        <taxon>Dipodascomycetes</taxon>
        <taxon>Dipodascales</taxon>
        <taxon>Dipodascales incertae sedis</taxon>
        <taxon>Nadsonia</taxon>
    </lineage>
</organism>
<dbReference type="Gene3D" id="3.40.50.300">
    <property type="entry name" value="P-loop containing nucleotide triphosphate hydrolases"/>
    <property type="match status" value="1"/>
</dbReference>
<feature type="compositionally biased region" description="Basic and acidic residues" evidence="4">
    <location>
        <begin position="689"/>
        <end position="700"/>
    </location>
</feature>
<dbReference type="InterPro" id="IPR027417">
    <property type="entry name" value="P-loop_NTPase"/>
</dbReference>
<gene>
    <name evidence="5" type="ORF">NADFUDRAFT_80780</name>
</gene>
<dbReference type="PANTHER" id="PTHR46434:SF1">
    <property type="entry name" value="GENETIC INTERACTOR OF PROHIBITINS 3, MITOCHONDRIAL"/>
    <property type="match status" value="1"/>
</dbReference>
<feature type="compositionally biased region" description="Polar residues" evidence="4">
    <location>
        <begin position="658"/>
        <end position="676"/>
    </location>
</feature>
<evidence type="ECO:0000313" key="5">
    <source>
        <dbReference type="EMBL" id="ODQ63052.1"/>
    </source>
</evidence>
<evidence type="ECO:0000256" key="4">
    <source>
        <dbReference type="SAM" id="MobiDB-lite"/>
    </source>
</evidence>
<accession>A0A1E3PDM0</accession>
<evidence type="ECO:0000256" key="1">
    <source>
        <dbReference type="ARBA" id="ARBA00018901"/>
    </source>
</evidence>
<proteinExistence type="predicted"/>
<dbReference type="STRING" id="857566.A0A1E3PDM0"/>
<evidence type="ECO:0000256" key="2">
    <source>
        <dbReference type="ARBA" id="ARBA00022946"/>
    </source>
</evidence>
<reference evidence="5 6" key="1">
    <citation type="journal article" date="2016" name="Proc. Natl. Acad. Sci. U.S.A.">
        <title>Comparative genomics of biotechnologically important yeasts.</title>
        <authorList>
            <person name="Riley R."/>
            <person name="Haridas S."/>
            <person name="Wolfe K.H."/>
            <person name="Lopes M.R."/>
            <person name="Hittinger C.T."/>
            <person name="Goeker M."/>
            <person name="Salamov A.A."/>
            <person name="Wisecaver J.H."/>
            <person name="Long T.M."/>
            <person name="Calvey C.H."/>
            <person name="Aerts A.L."/>
            <person name="Barry K.W."/>
            <person name="Choi C."/>
            <person name="Clum A."/>
            <person name="Coughlan A.Y."/>
            <person name="Deshpande S."/>
            <person name="Douglass A.P."/>
            <person name="Hanson S.J."/>
            <person name="Klenk H.-P."/>
            <person name="LaButti K.M."/>
            <person name="Lapidus A."/>
            <person name="Lindquist E.A."/>
            <person name="Lipzen A.M."/>
            <person name="Meier-Kolthoff J.P."/>
            <person name="Ohm R.A."/>
            <person name="Otillar R.P."/>
            <person name="Pangilinan J.L."/>
            <person name="Peng Y."/>
            <person name="Rokas A."/>
            <person name="Rosa C.A."/>
            <person name="Scheuner C."/>
            <person name="Sibirny A.A."/>
            <person name="Slot J.C."/>
            <person name="Stielow J.B."/>
            <person name="Sun H."/>
            <person name="Kurtzman C.P."/>
            <person name="Blackwell M."/>
            <person name="Grigoriev I.V."/>
            <person name="Jeffries T.W."/>
        </authorList>
    </citation>
    <scope>NUCLEOTIDE SEQUENCE [LARGE SCALE GENOMIC DNA]</scope>
    <source>
        <strain evidence="5 6">DSM 6958</strain>
    </source>
</reference>
<feature type="region of interest" description="Disordered" evidence="4">
    <location>
        <begin position="635"/>
        <end position="708"/>
    </location>
</feature>
<dbReference type="OrthoDB" id="1696305at2759"/>